<organism evidence="1 2">
    <name type="scientific">Leucobacter chromiiresistens</name>
    <dbReference type="NCBI Taxonomy" id="1079994"/>
    <lineage>
        <taxon>Bacteria</taxon>
        <taxon>Bacillati</taxon>
        <taxon>Actinomycetota</taxon>
        <taxon>Actinomycetes</taxon>
        <taxon>Micrococcales</taxon>
        <taxon>Microbacteriaceae</taxon>
        <taxon>Leucobacter</taxon>
    </lineage>
</organism>
<evidence type="ECO:0000313" key="2">
    <source>
        <dbReference type="Proteomes" id="UP000182690"/>
    </source>
</evidence>
<gene>
    <name evidence="1" type="ORF">SAMN04488565_1734</name>
</gene>
<protein>
    <submittedName>
        <fullName evidence="1">Uncharacterized protein</fullName>
    </submittedName>
</protein>
<name>A0A1H0ZGM5_9MICO</name>
<dbReference type="STRING" id="1079994.SAMN04488565_1734"/>
<dbReference type="RefSeq" id="WP_010157554.1">
    <property type="nucleotide sequence ID" value="NZ_FNKB01000001.1"/>
</dbReference>
<accession>A0A1H0ZGM5</accession>
<dbReference type="EMBL" id="FNKB01000001">
    <property type="protein sequence ID" value="SDQ26479.1"/>
    <property type="molecule type" value="Genomic_DNA"/>
</dbReference>
<evidence type="ECO:0000313" key="1">
    <source>
        <dbReference type="EMBL" id="SDQ26479.1"/>
    </source>
</evidence>
<dbReference type="AlphaFoldDB" id="A0A1H0ZGM5"/>
<reference evidence="1 2" key="1">
    <citation type="submission" date="2016-10" db="EMBL/GenBank/DDBJ databases">
        <authorList>
            <person name="de Groot N.N."/>
        </authorList>
    </citation>
    <scope>NUCLEOTIDE SEQUENCE [LARGE SCALE GENOMIC DNA]</scope>
    <source>
        <strain evidence="1 2">DSM 22788</strain>
    </source>
</reference>
<proteinExistence type="predicted"/>
<dbReference type="Proteomes" id="UP000182690">
    <property type="component" value="Unassembled WGS sequence"/>
</dbReference>
<sequence>MTEQNRAETADSALSSGSATSAVSADAAAAPTVAEPTAAYAGLDGAASFADAESREIMNLLGDGGSCCGGSCCAA</sequence>